<protein>
    <submittedName>
        <fullName evidence="1">Uncharacterized protein</fullName>
    </submittedName>
</protein>
<dbReference type="EMBL" id="KE356561">
    <property type="protein sequence ID" value="ERG96947.1"/>
    <property type="molecule type" value="Genomic_DNA"/>
</dbReference>
<evidence type="ECO:0000313" key="2">
    <source>
        <dbReference type="Proteomes" id="UP000030710"/>
    </source>
</evidence>
<sequence length="78" mass="8229">MPISTASQYGSRSRITIPAGSSNIIPSHSCVTASATIPFATVCSMARTSDTHLPDHPVSEAFDELIACHTLGGRHESF</sequence>
<dbReference type="HOGENOM" id="CLU_2613551_0_0_2"/>
<dbReference type="Proteomes" id="UP000030710">
    <property type="component" value="Unassembled WGS sequence"/>
</dbReference>
<name>U1PT39_9EURY</name>
<organism evidence="1 2">
    <name type="scientific">Haloquadratum walsbyi J07HQW2</name>
    <dbReference type="NCBI Taxonomy" id="1238425"/>
    <lineage>
        <taxon>Archaea</taxon>
        <taxon>Methanobacteriati</taxon>
        <taxon>Methanobacteriota</taxon>
        <taxon>Stenosarchaea group</taxon>
        <taxon>Halobacteria</taxon>
        <taxon>Halobacteriales</taxon>
        <taxon>Haloferacaceae</taxon>
        <taxon>Haloquadratum</taxon>
    </lineage>
</organism>
<gene>
    <name evidence="1" type="ORF">J07HQW2_03431</name>
</gene>
<evidence type="ECO:0000313" key="1">
    <source>
        <dbReference type="EMBL" id="ERG96947.1"/>
    </source>
</evidence>
<accession>U1PT39</accession>
<proteinExistence type="predicted"/>
<reference evidence="1 2" key="1">
    <citation type="journal article" date="2013" name="PLoS ONE">
        <title>Assembly-driven community genomics of a hypersaline microbial ecosystem.</title>
        <authorList>
            <person name="Podell S."/>
            <person name="Ugalde J.A."/>
            <person name="Narasingarao P."/>
            <person name="Banfield J.F."/>
            <person name="Heidelberg K.B."/>
            <person name="Allen E.E."/>
        </authorList>
    </citation>
    <scope>NUCLEOTIDE SEQUENCE [LARGE SCALE GENOMIC DNA]</scope>
    <source>
        <strain evidence="2">J07HQW2</strain>
    </source>
</reference>
<dbReference type="AlphaFoldDB" id="U1PT39"/>